<protein>
    <submittedName>
        <fullName evidence="2">Uncharacterized protein</fullName>
    </submittedName>
</protein>
<name>A0A5C3N9N4_9AGAM</name>
<organism evidence="2 3">
    <name type="scientific">Heliocybe sulcata</name>
    <dbReference type="NCBI Taxonomy" id="5364"/>
    <lineage>
        <taxon>Eukaryota</taxon>
        <taxon>Fungi</taxon>
        <taxon>Dikarya</taxon>
        <taxon>Basidiomycota</taxon>
        <taxon>Agaricomycotina</taxon>
        <taxon>Agaricomycetes</taxon>
        <taxon>Gloeophyllales</taxon>
        <taxon>Gloeophyllaceae</taxon>
        <taxon>Heliocybe</taxon>
    </lineage>
</organism>
<dbReference type="Proteomes" id="UP000305948">
    <property type="component" value="Unassembled WGS sequence"/>
</dbReference>
<gene>
    <name evidence="2" type="ORF">OE88DRAFT_1142899</name>
</gene>
<sequence>MHSLDSLCPMSRMPVASLPPSRGFMPSVEEPESLSKPRLLTARVTDGLLQTLQLKLSGVVFDQGMARPVFPAIMKLKQALMLLHTVLFCVAVSRI</sequence>
<reference evidence="2 3" key="1">
    <citation type="journal article" date="2019" name="Nat. Ecol. Evol.">
        <title>Megaphylogeny resolves global patterns of mushroom evolution.</title>
        <authorList>
            <person name="Varga T."/>
            <person name="Krizsan K."/>
            <person name="Foldi C."/>
            <person name="Dima B."/>
            <person name="Sanchez-Garcia M."/>
            <person name="Sanchez-Ramirez S."/>
            <person name="Szollosi G.J."/>
            <person name="Szarkandi J.G."/>
            <person name="Papp V."/>
            <person name="Albert L."/>
            <person name="Andreopoulos W."/>
            <person name="Angelini C."/>
            <person name="Antonin V."/>
            <person name="Barry K.W."/>
            <person name="Bougher N.L."/>
            <person name="Buchanan P."/>
            <person name="Buyck B."/>
            <person name="Bense V."/>
            <person name="Catcheside P."/>
            <person name="Chovatia M."/>
            <person name="Cooper J."/>
            <person name="Damon W."/>
            <person name="Desjardin D."/>
            <person name="Finy P."/>
            <person name="Geml J."/>
            <person name="Haridas S."/>
            <person name="Hughes K."/>
            <person name="Justo A."/>
            <person name="Karasinski D."/>
            <person name="Kautmanova I."/>
            <person name="Kiss B."/>
            <person name="Kocsube S."/>
            <person name="Kotiranta H."/>
            <person name="LaButti K.M."/>
            <person name="Lechner B.E."/>
            <person name="Liimatainen K."/>
            <person name="Lipzen A."/>
            <person name="Lukacs Z."/>
            <person name="Mihaltcheva S."/>
            <person name="Morgado L.N."/>
            <person name="Niskanen T."/>
            <person name="Noordeloos M.E."/>
            <person name="Ohm R.A."/>
            <person name="Ortiz-Santana B."/>
            <person name="Ovrebo C."/>
            <person name="Racz N."/>
            <person name="Riley R."/>
            <person name="Savchenko A."/>
            <person name="Shiryaev A."/>
            <person name="Soop K."/>
            <person name="Spirin V."/>
            <person name="Szebenyi C."/>
            <person name="Tomsovsky M."/>
            <person name="Tulloss R.E."/>
            <person name="Uehling J."/>
            <person name="Grigoriev I.V."/>
            <person name="Vagvolgyi C."/>
            <person name="Papp T."/>
            <person name="Martin F.M."/>
            <person name="Miettinen O."/>
            <person name="Hibbett D.S."/>
            <person name="Nagy L.G."/>
        </authorList>
    </citation>
    <scope>NUCLEOTIDE SEQUENCE [LARGE SCALE GENOMIC DNA]</scope>
    <source>
        <strain evidence="2 3">OMC1185</strain>
    </source>
</reference>
<dbReference type="EMBL" id="ML213506">
    <property type="protein sequence ID" value="TFK54020.1"/>
    <property type="molecule type" value="Genomic_DNA"/>
</dbReference>
<accession>A0A5C3N9N4</accession>
<dbReference type="AlphaFoldDB" id="A0A5C3N9N4"/>
<proteinExistence type="predicted"/>
<evidence type="ECO:0000313" key="3">
    <source>
        <dbReference type="Proteomes" id="UP000305948"/>
    </source>
</evidence>
<evidence type="ECO:0000256" key="1">
    <source>
        <dbReference type="SAM" id="MobiDB-lite"/>
    </source>
</evidence>
<keyword evidence="3" id="KW-1185">Reference proteome</keyword>
<feature type="region of interest" description="Disordered" evidence="1">
    <location>
        <begin position="1"/>
        <end position="35"/>
    </location>
</feature>
<evidence type="ECO:0000313" key="2">
    <source>
        <dbReference type="EMBL" id="TFK54020.1"/>
    </source>
</evidence>